<dbReference type="VEuPathDB" id="FungiDB:GVI51_I06677"/>
<feature type="region of interest" description="Disordered" evidence="6">
    <location>
        <begin position="471"/>
        <end position="514"/>
    </location>
</feature>
<dbReference type="PANTHER" id="PTHR13317">
    <property type="entry name" value="TRANSMEMBRANE ANTERIOR POSTERIOR TRANSFORMATION PROTEIN 1 HOMOLOG"/>
    <property type="match status" value="1"/>
</dbReference>
<dbReference type="InterPro" id="IPR008010">
    <property type="entry name" value="Tatp1"/>
</dbReference>
<evidence type="ECO:0000256" key="5">
    <source>
        <dbReference type="ARBA" id="ARBA00023136"/>
    </source>
</evidence>
<feature type="transmembrane region" description="Helical" evidence="7">
    <location>
        <begin position="402"/>
        <end position="425"/>
    </location>
</feature>
<dbReference type="PANTHER" id="PTHR13317:SF4">
    <property type="entry name" value="TRANSMEMBRANE ANTERIOR POSTERIOR TRANSFORMATION PROTEIN 1 HOMOLOG"/>
    <property type="match status" value="1"/>
</dbReference>
<dbReference type="VEuPathDB" id="FungiDB:B1J91_I06853g"/>
<comment type="similarity">
    <text evidence="2">Belongs to the TAPT1 family.</text>
</comment>
<evidence type="ECO:0000256" key="3">
    <source>
        <dbReference type="ARBA" id="ARBA00022692"/>
    </source>
</evidence>
<proteinExistence type="inferred from homology"/>
<dbReference type="VEuPathDB" id="FungiDB:CAGL0I06853g"/>
<sequence length="545" mass="62568">MTKNKDVVAGETDRKQAMSGGADNDALDETDSEFEEEDFNQHDFEMEQLLNMFRIPIYLEKFMLFTLLASYDWFLYYFTELPYNVCRYHVRSIKNSLLSILGRNKKQNKVQSLPKQLKKQLKEQQSKMFQDKCTMFLIIASSILLSPLDTSKVYHRIKRQSTVKLYVLFSLLEMSDQLLSSVGQSLLTVVISHNCYKRLRHRQFFLLFLGVVYLTCHGYVLVYQTISLNIATNSCSNALLTLLLSMQFSEIKGSVFKKIDKEGLFQIGMSDVAERFKLLLFLSIIGLRNIVAKSRNISSVIPFTWCLNITSSGIQNSPTLNVIGSEIIVDWIKHAYITKFNRIRPEMYDKFYFIAYRDYTQNGTQYQNRLGIPLPASVVLFLTMLRPVFFQPAEDSSGMLSIVITLLGSAVIILLSKTLLHWILVQWSRSIQRRFPDGEYNTMVNSESYVPGIISTGLSKMDEITRELINYEKKTDSRSPSTDSFMLSRQSPQSSRDATPEPHTDSSDSNRDASLLPIPILTNTATPDQSLEGVTRYKMVSKRIW</sequence>
<dbReference type="Pfam" id="PF05346">
    <property type="entry name" value="DUF747"/>
    <property type="match status" value="1"/>
</dbReference>
<evidence type="ECO:0000313" key="8">
    <source>
        <dbReference type="EMBL" id="KTB05464.1"/>
    </source>
</evidence>
<feature type="transmembrane region" description="Helical" evidence="7">
    <location>
        <begin position="370"/>
        <end position="390"/>
    </location>
</feature>
<dbReference type="AlphaFoldDB" id="A0A0W0D129"/>
<dbReference type="GO" id="GO:0005789">
    <property type="term" value="C:endoplasmic reticulum membrane"/>
    <property type="evidence" value="ECO:0007669"/>
    <property type="project" value="EnsemblFungi"/>
</dbReference>
<reference evidence="8 9" key="1">
    <citation type="submission" date="2015-10" db="EMBL/GenBank/DDBJ databases">
        <title>Draft genomes sequences of Candida glabrata isolates 1A, 1B, 2A, 2B, 3A and 3B.</title>
        <authorList>
            <person name="Haavelsrud O.E."/>
            <person name="Gaustad P."/>
        </authorList>
    </citation>
    <scope>NUCLEOTIDE SEQUENCE [LARGE SCALE GENOMIC DNA]</scope>
    <source>
        <strain evidence="8">910700640</strain>
    </source>
</reference>
<evidence type="ECO:0000256" key="6">
    <source>
        <dbReference type="SAM" id="MobiDB-lite"/>
    </source>
</evidence>
<evidence type="ECO:0000256" key="2">
    <source>
        <dbReference type="ARBA" id="ARBA00008803"/>
    </source>
</evidence>
<dbReference type="VEuPathDB" id="FungiDB:GWK60_I02343"/>
<evidence type="ECO:0000256" key="4">
    <source>
        <dbReference type="ARBA" id="ARBA00022989"/>
    </source>
</evidence>
<comment type="caution">
    <text evidence="8">The sequence shown here is derived from an EMBL/GenBank/DDBJ whole genome shotgun (WGS) entry which is preliminary data.</text>
</comment>
<name>A0A0W0D129_CANGB</name>
<dbReference type="Proteomes" id="UP000054886">
    <property type="component" value="Unassembled WGS sequence"/>
</dbReference>
<accession>A0A0W0D129</accession>
<comment type="subcellular location">
    <subcellularLocation>
        <location evidence="1">Membrane</location>
        <topology evidence="1">Multi-pass membrane protein</topology>
    </subcellularLocation>
</comment>
<protein>
    <submittedName>
        <fullName evidence="8">Endoplasmic reticulum membrane protein 65</fullName>
    </submittedName>
</protein>
<organism evidence="8 9">
    <name type="scientific">Candida glabrata</name>
    <name type="common">Yeast</name>
    <name type="synonym">Torulopsis glabrata</name>
    <dbReference type="NCBI Taxonomy" id="5478"/>
    <lineage>
        <taxon>Eukaryota</taxon>
        <taxon>Fungi</taxon>
        <taxon>Dikarya</taxon>
        <taxon>Ascomycota</taxon>
        <taxon>Saccharomycotina</taxon>
        <taxon>Saccharomycetes</taxon>
        <taxon>Saccharomycetales</taxon>
        <taxon>Saccharomycetaceae</taxon>
        <taxon>Nakaseomyces</taxon>
    </lineage>
</organism>
<gene>
    <name evidence="8" type="ORF">AO440_002630</name>
</gene>
<evidence type="ECO:0000313" key="9">
    <source>
        <dbReference type="Proteomes" id="UP000054886"/>
    </source>
</evidence>
<keyword evidence="3 7" id="KW-0812">Transmembrane</keyword>
<feature type="compositionally biased region" description="Basic and acidic residues" evidence="6">
    <location>
        <begin position="1"/>
        <end position="16"/>
    </location>
</feature>
<keyword evidence="5 7" id="KW-0472">Membrane</keyword>
<feature type="transmembrane region" description="Helical" evidence="7">
    <location>
        <begin position="204"/>
        <end position="222"/>
    </location>
</feature>
<evidence type="ECO:0000256" key="1">
    <source>
        <dbReference type="ARBA" id="ARBA00004141"/>
    </source>
</evidence>
<feature type="compositionally biased region" description="Polar residues" evidence="6">
    <location>
        <begin position="478"/>
        <end position="497"/>
    </location>
</feature>
<feature type="region of interest" description="Disordered" evidence="6">
    <location>
        <begin position="1"/>
        <end position="32"/>
    </location>
</feature>
<evidence type="ECO:0000256" key="7">
    <source>
        <dbReference type="SAM" id="Phobius"/>
    </source>
</evidence>
<dbReference type="EMBL" id="LLZZ01000113">
    <property type="protein sequence ID" value="KTB05464.1"/>
    <property type="molecule type" value="Genomic_DNA"/>
</dbReference>
<keyword evidence="4 7" id="KW-1133">Transmembrane helix</keyword>
<feature type="compositionally biased region" description="Basic and acidic residues" evidence="6">
    <location>
        <begin position="498"/>
        <end position="511"/>
    </location>
</feature>